<dbReference type="GO" id="GO:0003677">
    <property type="term" value="F:DNA binding"/>
    <property type="evidence" value="ECO:0007669"/>
    <property type="project" value="InterPro"/>
</dbReference>
<evidence type="ECO:0000259" key="2">
    <source>
        <dbReference type="SMART" id="SM00530"/>
    </source>
</evidence>
<dbReference type="CDD" id="cd00093">
    <property type="entry name" value="HTH_XRE"/>
    <property type="match status" value="1"/>
</dbReference>
<feature type="compositionally biased region" description="Basic and acidic residues" evidence="1">
    <location>
        <begin position="236"/>
        <end position="249"/>
    </location>
</feature>
<dbReference type="Pfam" id="PF13560">
    <property type="entry name" value="HTH_31"/>
    <property type="match status" value="1"/>
</dbReference>
<feature type="region of interest" description="Disordered" evidence="1">
    <location>
        <begin position="178"/>
        <end position="294"/>
    </location>
</feature>
<dbReference type="SUPFAM" id="SSF47413">
    <property type="entry name" value="lambda repressor-like DNA-binding domains"/>
    <property type="match status" value="1"/>
</dbReference>
<reference evidence="3 4" key="1">
    <citation type="submission" date="2019-03" db="EMBL/GenBank/DDBJ databases">
        <authorList>
            <person name="Gonzalez-Pimentel J.L."/>
        </authorList>
    </citation>
    <scope>NUCLEOTIDE SEQUENCE [LARGE SCALE GENOMIC DNA]</scope>
    <source>
        <strain evidence="3 4">JCM 31289</strain>
    </source>
</reference>
<keyword evidence="4" id="KW-1185">Reference proteome</keyword>
<dbReference type="InterPro" id="IPR010982">
    <property type="entry name" value="Lambda_DNA-bd_dom_sf"/>
</dbReference>
<protein>
    <submittedName>
        <fullName evidence="3">Transcriptional regulator</fullName>
    </submittedName>
</protein>
<dbReference type="AlphaFoldDB" id="A0A4Z0HBR6"/>
<organism evidence="3 4">
    <name type="scientific">Streptomyces palmae</name>
    <dbReference type="NCBI Taxonomy" id="1701085"/>
    <lineage>
        <taxon>Bacteria</taxon>
        <taxon>Bacillati</taxon>
        <taxon>Actinomycetota</taxon>
        <taxon>Actinomycetes</taxon>
        <taxon>Kitasatosporales</taxon>
        <taxon>Streptomycetaceae</taxon>
        <taxon>Streptomyces</taxon>
    </lineage>
</organism>
<evidence type="ECO:0000313" key="3">
    <source>
        <dbReference type="EMBL" id="TGB16750.1"/>
    </source>
</evidence>
<dbReference type="EMBL" id="SRID01000024">
    <property type="protein sequence ID" value="TGB16750.1"/>
    <property type="molecule type" value="Genomic_DNA"/>
</dbReference>
<feature type="domain" description="HTH cro/C1-type" evidence="2">
    <location>
        <begin position="83"/>
        <end position="139"/>
    </location>
</feature>
<feature type="region of interest" description="Disordered" evidence="1">
    <location>
        <begin position="15"/>
        <end position="60"/>
    </location>
</feature>
<evidence type="ECO:0000313" key="4">
    <source>
        <dbReference type="Proteomes" id="UP000297948"/>
    </source>
</evidence>
<evidence type="ECO:0000256" key="1">
    <source>
        <dbReference type="SAM" id="MobiDB-lite"/>
    </source>
</evidence>
<dbReference type="InterPro" id="IPR001387">
    <property type="entry name" value="Cro/C1-type_HTH"/>
</dbReference>
<dbReference type="OrthoDB" id="3359627at2"/>
<accession>A0A4Z0HBR6</accession>
<name>A0A4Z0HBR6_9ACTN</name>
<dbReference type="Gene3D" id="1.10.260.40">
    <property type="entry name" value="lambda repressor-like DNA-binding domains"/>
    <property type="match status" value="1"/>
</dbReference>
<gene>
    <name evidence="3" type="ORF">E4099_04660</name>
</gene>
<dbReference type="SMART" id="SM00530">
    <property type="entry name" value="HTH_XRE"/>
    <property type="match status" value="1"/>
</dbReference>
<proteinExistence type="predicted"/>
<dbReference type="Proteomes" id="UP000297948">
    <property type="component" value="Unassembled WGS sequence"/>
</dbReference>
<feature type="compositionally biased region" description="Basic and acidic residues" evidence="1">
    <location>
        <begin position="200"/>
        <end position="222"/>
    </location>
</feature>
<comment type="caution">
    <text evidence="3">The sequence shown here is derived from an EMBL/GenBank/DDBJ whole genome shotgun (WGS) entry which is preliminary data.</text>
</comment>
<sequence length="540" mass="57520">MRFFPISSRVRRSGAAVRGTACEPGSRQGNGVPGRRNAGTPEPTLTWGDDNALERGRGTRNAGRRALGEVFVGSEEVDRFAERLRELKERSGRSYGTLAARLHISASTLHRYCHADAVPARFALVERLARLCGASPEELLELHRRWLLADAARRAASARGGVPGRAPRRGAAAGGVVLGRVPADPGAEATPPDRLPGGSWEDRPESPTPEDRPRPRAQESRLDVPASEVRPESPAAEDRPVPPGREVRPEPPAPGVRPVPRVGASPPRPAVRSMARTSAVPPAPRPTADTPRRRRPAWALLVGAAGSLVLAAVAVGPLRGGDQRTGAGEGTSAPPAPLALSTRSHVWENGCDHRYLINRPPSRVAAPPVEQSAPAWAAAHGAVHGGSTNVEVTVAGRGRQAVVLRALQVRVVERRAPLAWSSFAMDNGCGGALTPRTFAVDLDAARPLARPTDGFDGERTLPAVRLPYRVSATDPEVLLVNARTQGCDCSWYLELDWAAGGRSGTVRIDDGGKPFRTSGTTGRPQYGYAFAEQVWRRDAP</sequence>